<proteinExistence type="predicted"/>
<dbReference type="PANTHER" id="PTHR42648">
    <property type="entry name" value="TRANSPOSASE, PUTATIVE-RELATED"/>
    <property type="match status" value="1"/>
</dbReference>
<sequence>MSMACSLSHTINEIQALVKKLIDEDIILRKSLMELAVQFDNASAAKNDMIKAYEKCNDISQKSQNGNAPPITQVVKGVETTIALATAEKKTQRRLELKARSTLLMGIPNEHQLKFNSIKCAKSFLHAVEKRFRGNVATKKTQRNLLKQQCENFTASSPEVNKPEIDILSLDDLYNNLKIYELEVKETSSSNTNTQNVAFVSSNSTSNTNEGVSTAHGVSTASTQATVINSTTIDNLGDVVICSFFASQPNSPQLDNEDLQQIHPGDLEEMDLRFRYNAIPPPYTGNFLPPKPDLSGLEEFVNEPIVSEPTVKKPAVENSEDKANSEDEAESKSKIEKKTVKPSFAKIKFVKSKEQVKSYRKTTVKQRNPQMDLQEKGVIDSGCSRHMTGNMSYLIDYEEIDRGYVAVGGNPKGGKITGRVVTDDYSRFTWVFFLTSKDETSAILKTFIIGIENLVDHKVKVIRCDNGTEFENREINQFCKMKGIMRQYSVARTPQQNRVAEAARTMLADSKLPTTFWAEAVNTACYVENRVLVVKPHNETPYELFHGRKSSLSFMRPFGCPVTIFNTKDHSGKFDGKADEEFFVGYSLNSKAFRVFNNRTRIVEENLHIRFSENTPYTAGSGPNWLFDIDALTKSINYKPVVAGNQSNDNAGTKACDDAESKSSQDDGFQPSSDDGKKVDEDTRQKSECKDQEKQDNVNNTNNMPALEDISTFNFSSDHEDDDEEADMNNMDTTIQMDVKSAFLYEKIEEEVYVCQPPGFEDPNFPDKVGNIDTTLFIRRHKDDILLFQEYVDDIIFGMQVKQKQDGIFISQDKYAIEILKINGFLEVKNASTPMETQKPLLMDEDGEEVYVHMYRSMIGSLMYLTSSRPNIMFAMCASARYQVNLKAKTINGEGQLQALLNGKKVLITESTIRRDLQLEDAKGVDCLPNVVIFEQLAFMGIYVTPSHTKKIYEDMKRVGKGFSGRDTPLFLTMMVQAQEDMGKGSANPSNPHHTPTIIQLSTVAYEAINEEMDDSLERAATIATSLDAEQDRGVNTPRSGEDSLKLTELMKLCNKLQQRVIYLETTKTTQALEIDSLKKRVKKLKRKKRTRTHRLKRLYKVGLSARVESSVDEGFVDEATLAQALAELKHAKPKAKEKGIVFHEPEESTKTTTTAAAIPKSKSQDKSKAKMIEEPVKLKKKDQIQLDEEVALKLQAEFKKEQRLAGERAQQELEANIALIKSWDDVQAKIDANYQLAERLQVKEQQELNDEEKAKLFMQLLEKRRNFFDAKRAKENRNKPATHAQQRKIIAFKRVNTVVDYKTELVEESSKKVEEEVTEGSFKRAGTELEQESVKKQKIDDDKDTSELQQLVKIIPDEEGVEVDAIPLAARTLHFLHKVSPLWHEVYLPGHYKWLMCEFPHTQNDRMKIGFDDDDVLGVLSLELRIALVYGIWIEVEQRGAHGKMVST</sequence>
<evidence type="ECO:0000259" key="3">
    <source>
        <dbReference type="PROSITE" id="PS50994"/>
    </source>
</evidence>
<dbReference type="GO" id="GO:0015074">
    <property type="term" value="P:DNA integration"/>
    <property type="evidence" value="ECO:0007669"/>
    <property type="project" value="InterPro"/>
</dbReference>
<evidence type="ECO:0000313" key="4">
    <source>
        <dbReference type="EMBL" id="GEV55349.1"/>
    </source>
</evidence>
<dbReference type="PANTHER" id="PTHR42648:SF32">
    <property type="entry name" value="RIBONUCLEASE H-LIKE DOMAIN, GAG-PRE-INTEGRASE DOMAIN PROTEIN-RELATED"/>
    <property type="match status" value="1"/>
</dbReference>
<feature type="compositionally biased region" description="Basic and acidic residues" evidence="2">
    <location>
        <begin position="674"/>
        <end position="696"/>
    </location>
</feature>
<reference evidence="4" key="1">
    <citation type="journal article" date="2019" name="Sci. Rep.">
        <title>Draft genome of Tanacetum cinerariifolium, the natural source of mosquito coil.</title>
        <authorList>
            <person name="Yamashiro T."/>
            <person name="Shiraishi A."/>
            <person name="Satake H."/>
            <person name="Nakayama K."/>
        </authorList>
    </citation>
    <scope>NUCLEOTIDE SEQUENCE</scope>
</reference>
<organism evidence="4">
    <name type="scientific">Tanacetum cinerariifolium</name>
    <name type="common">Dalmatian daisy</name>
    <name type="synonym">Chrysanthemum cinerariifolium</name>
    <dbReference type="NCBI Taxonomy" id="118510"/>
    <lineage>
        <taxon>Eukaryota</taxon>
        <taxon>Viridiplantae</taxon>
        <taxon>Streptophyta</taxon>
        <taxon>Embryophyta</taxon>
        <taxon>Tracheophyta</taxon>
        <taxon>Spermatophyta</taxon>
        <taxon>Magnoliopsida</taxon>
        <taxon>eudicotyledons</taxon>
        <taxon>Gunneridae</taxon>
        <taxon>Pentapetalae</taxon>
        <taxon>asterids</taxon>
        <taxon>campanulids</taxon>
        <taxon>Asterales</taxon>
        <taxon>Asteraceae</taxon>
        <taxon>Asteroideae</taxon>
        <taxon>Anthemideae</taxon>
        <taxon>Anthemidinae</taxon>
        <taxon>Tanacetum</taxon>
    </lineage>
</organism>
<name>A0A699GPA6_TANCI</name>
<evidence type="ECO:0000256" key="2">
    <source>
        <dbReference type="SAM" id="MobiDB-lite"/>
    </source>
</evidence>
<protein>
    <submittedName>
        <fullName evidence="4">Ribonuclease H-like domain-containing protein</fullName>
    </submittedName>
</protein>
<feature type="domain" description="Integrase catalytic" evidence="3">
    <location>
        <begin position="385"/>
        <end position="549"/>
    </location>
</feature>
<dbReference type="InterPro" id="IPR036397">
    <property type="entry name" value="RNaseH_sf"/>
</dbReference>
<dbReference type="Pfam" id="PF25597">
    <property type="entry name" value="SH3_retrovirus"/>
    <property type="match status" value="1"/>
</dbReference>
<feature type="compositionally biased region" description="Basic and acidic residues" evidence="2">
    <location>
        <begin position="310"/>
        <end position="335"/>
    </location>
</feature>
<accession>A0A699GPA6</accession>
<keyword evidence="1" id="KW-0175">Coiled coil</keyword>
<feature type="region of interest" description="Disordered" evidence="2">
    <location>
        <begin position="643"/>
        <end position="707"/>
    </location>
</feature>
<feature type="coiled-coil region" evidence="1">
    <location>
        <begin position="1068"/>
        <end position="1095"/>
    </location>
</feature>
<feature type="compositionally biased region" description="Low complexity" evidence="2">
    <location>
        <begin position="1151"/>
        <end position="1162"/>
    </location>
</feature>
<dbReference type="InterPro" id="IPR001584">
    <property type="entry name" value="Integrase_cat-core"/>
</dbReference>
<dbReference type="PROSITE" id="PS50994">
    <property type="entry name" value="INTEGRASE"/>
    <property type="match status" value="1"/>
</dbReference>
<dbReference type="GO" id="GO:0003676">
    <property type="term" value="F:nucleic acid binding"/>
    <property type="evidence" value="ECO:0007669"/>
    <property type="project" value="InterPro"/>
</dbReference>
<gene>
    <name evidence="4" type="ORF">Tci_127326</name>
</gene>
<feature type="region of interest" description="Disordered" evidence="2">
    <location>
        <begin position="1147"/>
        <end position="1170"/>
    </location>
</feature>
<dbReference type="InterPro" id="IPR039537">
    <property type="entry name" value="Retrotran_Ty1/copia-like"/>
</dbReference>
<dbReference type="EMBL" id="BKCJ010026918">
    <property type="protein sequence ID" value="GEV55349.1"/>
    <property type="molecule type" value="Genomic_DNA"/>
</dbReference>
<evidence type="ECO:0000256" key="1">
    <source>
        <dbReference type="SAM" id="Coils"/>
    </source>
</evidence>
<comment type="caution">
    <text evidence="4">The sequence shown here is derived from an EMBL/GenBank/DDBJ whole genome shotgun (WGS) entry which is preliminary data.</text>
</comment>
<dbReference type="InterPro" id="IPR057670">
    <property type="entry name" value="SH3_retrovirus"/>
</dbReference>
<dbReference type="SUPFAM" id="SSF53098">
    <property type="entry name" value="Ribonuclease H-like"/>
    <property type="match status" value="1"/>
</dbReference>
<dbReference type="InterPro" id="IPR012337">
    <property type="entry name" value="RNaseH-like_sf"/>
</dbReference>
<feature type="region of interest" description="Disordered" evidence="2">
    <location>
        <begin position="306"/>
        <end position="335"/>
    </location>
</feature>
<feature type="compositionally biased region" description="Basic and acidic residues" evidence="2">
    <location>
        <begin position="655"/>
        <end position="665"/>
    </location>
</feature>
<dbReference type="Gene3D" id="3.30.420.10">
    <property type="entry name" value="Ribonuclease H-like superfamily/Ribonuclease H"/>
    <property type="match status" value="1"/>
</dbReference>
<dbReference type="Pfam" id="PF00665">
    <property type="entry name" value="rve"/>
    <property type="match status" value="1"/>
</dbReference>